<gene>
    <name evidence="1" type="ORF">D4A92_18360</name>
</gene>
<sequence length="82" mass="9886">MHKNQSIVEMPLAERMDELLERFGSWRLLAALVRANWRRRQIRNLASHLSPQLRRDIGLPEEEVIYPRRLTALDMSLWHIRK</sequence>
<accession>A0ABX7F1L2</accession>
<evidence type="ECO:0000313" key="2">
    <source>
        <dbReference type="Proteomes" id="UP000596351"/>
    </source>
</evidence>
<protein>
    <submittedName>
        <fullName evidence="1">DUF1127 domain-containing protein</fullName>
    </submittedName>
</protein>
<keyword evidence="2" id="KW-1185">Reference proteome</keyword>
<name>A0ABX7F1L2_9HYPH</name>
<dbReference type="Proteomes" id="UP000596351">
    <property type="component" value="Chromosome"/>
</dbReference>
<dbReference type="EMBL" id="CP032405">
    <property type="protein sequence ID" value="QRF54109.1"/>
    <property type="molecule type" value="Genomic_DNA"/>
</dbReference>
<reference evidence="1 2" key="1">
    <citation type="submission" date="2018-09" db="EMBL/GenBank/DDBJ databases">
        <title>Rhizobium sp. MAE2-X.</title>
        <authorList>
            <person name="Lee Y."/>
            <person name="Jeon C.O."/>
        </authorList>
    </citation>
    <scope>NUCLEOTIDE SEQUENCE [LARGE SCALE GENOMIC DNA]</scope>
    <source>
        <strain evidence="1 2">MAE2-X</strain>
    </source>
</reference>
<proteinExistence type="predicted"/>
<dbReference type="RefSeq" id="WP_203016426.1">
    <property type="nucleotide sequence ID" value="NZ_CP032405.1"/>
</dbReference>
<evidence type="ECO:0000313" key="1">
    <source>
        <dbReference type="EMBL" id="QRF54109.1"/>
    </source>
</evidence>
<organism evidence="1 2">
    <name type="scientific">Rhizobium rosettiformans</name>
    <dbReference type="NCBI Taxonomy" id="1368430"/>
    <lineage>
        <taxon>Bacteria</taxon>
        <taxon>Pseudomonadati</taxon>
        <taxon>Pseudomonadota</taxon>
        <taxon>Alphaproteobacteria</taxon>
        <taxon>Hyphomicrobiales</taxon>
        <taxon>Rhizobiaceae</taxon>
        <taxon>Rhizobium/Agrobacterium group</taxon>
        <taxon>Rhizobium</taxon>
    </lineage>
</organism>